<organism evidence="2 3">
    <name type="scientific">[Torrubiella] hemipterigena</name>
    <dbReference type="NCBI Taxonomy" id="1531966"/>
    <lineage>
        <taxon>Eukaryota</taxon>
        <taxon>Fungi</taxon>
        <taxon>Dikarya</taxon>
        <taxon>Ascomycota</taxon>
        <taxon>Pezizomycotina</taxon>
        <taxon>Sordariomycetes</taxon>
        <taxon>Hypocreomycetidae</taxon>
        <taxon>Hypocreales</taxon>
        <taxon>Clavicipitaceae</taxon>
        <taxon>Clavicipitaceae incertae sedis</taxon>
        <taxon>'Torrubiella' clade</taxon>
    </lineage>
</organism>
<dbReference type="HOGENOM" id="CLU_2428619_0_0_1"/>
<proteinExistence type="predicted"/>
<evidence type="ECO:0000256" key="1">
    <source>
        <dbReference type="SAM" id="MobiDB-lite"/>
    </source>
</evidence>
<accession>A0A0A1SSM4</accession>
<feature type="compositionally biased region" description="Basic residues" evidence="1">
    <location>
        <begin position="78"/>
        <end position="91"/>
    </location>
</feature>
<reference evidence="2 3" key="1">
    <citation type="journal article" date="2015" name="Genome Announc.">
        <title>Draft Genome Sequence and Gene Annotation of the Entomopathogenic Fungus Verticillium hemipterigenum.</title>
        <authorList>
            <person name="Horn F."/>
            <person name="Habel A."/>
            <person name="Scharf D.H."/>
            <person name="Dworschak J."/>
            <person name="Brakhage A.A."/>
            <person name="Guthke R."/>
            <person name="Hertweck C."/>
            <person name="Linde J."/>
        </authorList>
    </citation>
    <scope>NUCLEOTIDE SEQUENCE [LARGE SCALE GENOMIC DNA]</scope>
</reference>
<evidence type="ECO:0000313" key="3">
    <source>
        <dbReference type="Proteomes" id="UP000039046"/>
    </source>
</evidence>
<name>A0A0A1SSM4_9HYPO</name>
<keyword evidence="3" id="KW-1185">Reference proteome</keyword>
<feature type="compositionally biased region" description="Low complexity" evidence="1">
    <location>
        <begin position="50"/>
        <end position="63"/>
    </location>
</feature>
<gene>
    <name evidence="2" type="ORF">VHEMI03486</name>
</gene>
<evidence type="ECO:0000313" key="2">
    <source>
        <dbReference type="EMBL" id="CEJ84475.1"/>
    </source>
</evidence>
<dbReference type="Proteomes" id="UP000039046">
    <property type="component" value="Unassembled WGS sequence"/>
</dbReference>
<sequence>MNHAGLSINSYGHMHIACTDRQHISPMLEALAPASRRAQAYIYANSRRPSAAATEASEADNASLYSVDSLQKPEPKPAKKSRRHFWSKKQS</sequence>
<protein>
    <submittedName>
        <fullName evidence="2">Uncharacterized protein</fullName>
    </submittedName>
</protein>
<dbReference type="EMBL" id="CDHN01000002">
    <property type="protein sequence ID" value="CEJ84475.1"/>
    <property type="molecule type" value="Genomic_DNA"/>
</dbReference>
<dbReference type="OrthoDB" id="5573898at2759"/>
<feature type="region of interest" description="Disordered" evidence="1">
    <location>
        <begin position="46"/>
        <end position="91"/>
    </location>
</feature>
<dbReference type="AlphaFoldDB" id="A0A0A1SSM4"/>